<dbReference type="Proteomes" id="UP000223913">
    <property type="component" value="Unassembled WGS sequence"/>
</dbReference>
<dbReference type="AlphaFoldDB" id="A0A2D0MYX9"/>
<reference evidence="1 2" key="1">
    <citation type="submission" date="2017-10" db="EMBL/GenBank/DDBJ databases">
        <title>The draft genome sequence of Lewinella nigricans NBRC 102662.</title>
        <authorList>
            <person name="Wang K."/>
        </authorList>
    </citation>
    <scope>NUCLEOTIDE SEQUENCE [LARGE SCALE GENOMIC DNA]</scope>
    <source>
        <strain evidence="1 2">NBRC 102662</strain>
    </source>
</reference>
<keyword evidence="2" id="KW-1185">Reference proteome</keyword>
<evidence type="ECO:0000313" key="1">
    <source>
        <dbReference type="EMBL" id="PHN01326.1"/>
    </source>
</evidence>
<name>A0A2D0MYX9_FLAN2</name>
<evidence type="ECO:0008006" key="3">
    <source>
        <dbReference type="Google" id="ProtNLM"/>
    </source>
</evidence>
<sequence>MGLSAQISRGAFIGNSDLHLTAYPEGGNPDLGYNLLPELKYFLSPHFSIGGNVRMTGSREDGVNSLRIAPEVQYIFNPQQQNNNWFVFLNPRFNSIPSRKIDSDPYTEIFTGLGWYAFLSPNIVLQTKLAVIFDNRTWQYFVQRPVYQLSTGLSWYLDPNRSFSAVRQIPERGKGSWMIGGIDPEINLRPARGATSFRMSLTPRVGYFLSDQLVVGLGVPFAHIYESNLLRDLTKYYYKSTVIGAEPYLRFYTGRPEQATRFFAEGSARFAREHLRTSRTDQPRYPDSGILTFRSGFNYFLRPTVALEGSVFYLSNFTYGYHQFGLTWGFQFFLLGNQ</sequence>
<evidence type="ECO:0000313" key="2">
    <source>
        <dbReference type="Proteomes" id="UP000223913"/>
    </source>
</evidence>
<gene>
    <name evidence="1" type="ORF">CRP01_37845</name>
</gene>
<protein>
    <recommendedName>
        <fullName evidence="3">Bacterial surface antigen (D15) domain-containing protein</fullName>
    </recommendedName>
</protein>
<comment type="caution">
    <text evidence="1">The sequence shown here is derived from an EMBL/GenBank/DDBJ whole genome shotgun (WGS) entry which is preliminary data.</text>
</comment>
<accession>A0A2D0MYX9</accession>
<proteinExistence type="predicted"/>
<dbReference type="EMBL" id="PDUD01000057">
    <property type="protein sequence ID" value="PHN01326.1"/>
    <property type="molecule type" value="Genomic_DNA"/>
</dbReference>
<organism evidence="1 2">
    <name type="scientific">Flavilitoribacter nigricans (strain ATCC 23147 / DSM 23189 / NBRC 102662 / NCIMB 1420 / SS-2)</name>
    <name type="common">Lewinella nigricans</name>
    <dbReference type="NCBI Taxonomy" id="1122177"/>
    <lineage>
        <taxon>Bacteria</taxon>
        <taxon>Pseudomonadati</taxon>
        <taxon>Bacteroidota</taxon>
        <taxon>Saprospiria</taxon>
        <taxon>Saprospirales</taxon>
        <taxon>Lewinellaceae</taxon>
        <taxon>Flavilitoribacter</taxon>
    </lineage>
</organism>